<reference evidence="2 3" key="1">
    <citation type="journal article" date="2018" name="Sci. Rep.">
        <title>Comparative genomics provides insights into the lifestyle and reveals functional heterogeneity of dark septate endophytic fungi.</title>
        <authorList>
            <person name="Knapp D.G."/>
            <person name="Nemeth J.B."/>
            <person name="Barry K."/>
            <person name="Hainaut M."/>
            <person name="Henrissat B."/>
            <person name="Johnson J."/>
            <person name="Kuo A."/>
            <person name="Lim J.H.P."/>
            <person name="Lipzen A."/>
            <person name="Nolan M."/>
            <person name="Ohm R.A."/>
            <person name="Tamas L."/>
            <person name="Grigoriev I.V."/>
            <person name="Spatafora J.W."/>
            <person name="Nagy L.G."/>
            <person name="Kovacs G.M."/>
        </authorList>
    </citation>
    <scope>NUCLEOTIDE SEQUENCE [LARGE SCALE GENOMIC DNA]</scope>
    <source>
        <strain evidence="2 3">DSE2036</strain>
    </source>
</reference>
<dbReference type="Proteomes" id="UP000244855">
    <property type="component" value="Unassembled WGS sequence"/>
</dbReference>
<dbReference type="AlphaFoldDB" id="A0A2V1EDC3"/>
<organism evidence="2 3">
    <name type="scientific">Periconia macrospinosa</name>
    <dbReference type="NCBI Taxonomy" id="97972"/>
    <lineage>
        <taxon>Eukaryota</taxon>
        <taxon>Fungi</taxon>
        <taxon>Dikarya</taxon>
        <taxon>Ascomycota</taxon>
        <taxon>Pezizomycotina</taxon>
        <taxon>Dothideomycetes</taxon>
        <taxon>Pleosporomycetidae</taxon>
        <taxon>Pleosporales</taxon>
        <taxon>Massarineae</taxon>
        <taxon>Periconiaceae</taxon>
        <taxon>Periconia</taxon>
    </lineage>
</organism>
<proteinExistence type="predicted"/>
<evidence type="ECO:0000313" key="3">
    <source>
        <dbReference type="Proteomes" id="UP000244855"/>
    </source>
</evidence>
<dbReference type="EMBL" id="KZ805300">
    <property type="protein sequence ID" value="PVI08618.1"/>
    <property type="molecule type" value="Genomic_DNA"/>
</dbReference>
<feature type="compositionally biased region" description="Low complexity" evidence="1">
    <location>
        <begin position="107"/>
        <end position="116"/>
    </location>
</feature>
<dbReference type="OrthoDB" id="3795884at2759"/>
<feature type="region of interest" description="Disordered" evidence="1">
    <location>
        <begin position="253"/>
        <end position="296"/>
    </location>
</feature>
<feature type="region of interest" description="Disordered" evidence="1">
    <location>
        <begin position="190"/>
        <end position="214"/>
    </location>
</feature>
<gene>
    <name evidence="2" type="ORF">DM02DRAFT_647957</name>
</gene>
<feature type="compositionally biased region" description="Acidic residues" evidence="1">
    <location>
        <begin position="270"/>
        <end position="279"/>
    </location>
</feature>
<evidence type="ECO:0000256" key="1">
    <source>
        <dbReference type="SAM" id="MobiDB-lite"/>
    </source>
</evidence>
<name>A0A2V1EDC3_9PLEO</name>
<accession>A0A2V1EDC3</accession>
<feature type="region of interest" description="Disordered" evidence="1">
    <location>
        <begin position="1"/>
        <end position="138"/>
    </location>
</feature>
<evidence type="ECO:0000313" key="2">
    <source>
        <dbReference type="EMBL" id="PVI08618.1"/>
    </source>
</evidence>
<feature type="compositionally biased region" description="Acidic residues" evidence="1">
    <location>
        <begin position="23"/>
        <end position="33"/>
    </location>
</feature>
<feature type="compositionally biased region" description="Basic and acidic residues" evidence="1">
    <location>
        <begin position="260"/>
        <end position="269"/>
    </location>
</feature>
<feature type="compositionally biased region" description="Basic and acidic residues" evidence="1">
    <location>
        <begin position="60"/>
        <end position="79"/>
    </location>
</feature>
<protein>
    <submittedName>
        <fullName evidence="2">Uncharacterized protein</fullName>
    </submittedName>
</protein>
<sequence>MPTKVEWGSPYDSGYASDIIHEEQEEEEYDSDETLSPRACRVPPRNWPTVSRQSSSSTYRSERRESSTWRPNLKKELTRQDSAASSSSTDKDDVESYCSEDMSPLDRSTSPVSRTSTPERKHSTLLHPSSPVESFTDDQYTRDFTMGPALSNAEISNNNSRVTIIAISEPTTSETPVLTSVLLRPRVPPRMPSTLLHPSPPLEGSSDMPSVTNLSLESPDSDHAFPVFTHTPPTPLPTETKFQRRVSVIHSSLSEDEWEDPLHSSHSDVESDSENDDVGESISGETDMKLPNSQDTNGAVSVAKSALGLNGMVFEGIKNGYEPPVELEELLYNAIQLR</sequence>
<keyword evidence="3" id="KW-1185">Reference proteome</keyword>